<dbReference type="GO" id="GO:0016491">
    <property type="term" value="F:oxidoreductase activity"/>
    <property type="evidence" value="ECO:0007669"/>
    <property type="project" value="UniProtKB-KW"/>
</dbReference>
<name>A0A411MMK1_9PSED</name>
<protein>
    <submittedName>
        <fullName evidence="3">NADP oxidoreductase</fullName>
    </submittedName>
</protein>
<evidence type="ECO:0000259" key="2">
    <source>
        <dbReference type="Pfam" id="PF03807"/>
    </source>
</evidence>
<dbReference type="InterPro" id="IPR036291">
    <property type="entry name" value="NAD(P)-bd_dom_sf"/>
</dbReference>
<dbReference type="InterPro" id="IPR028939">
    <property type="entry name" value="P5C_Rdtase_cat_N"/>
</dbReference>
<evidence type="ECO:0000313" key="4">
    <source>
        <dbReference type="Proteomes" id="UP000291130"/>
    </source>
</evidence>
<dbReference type="PANTHER" id="PTHR14239">
    <property type="entry name" value="DUDULIN-RELATED"/>
    <property type="match status" value="1"/>
</dbReference>
<reference evidence="3 4" key="1">
    <citation type="submission" date="2019-02" db="EMBL/GenBank/DDBJ databases">
        <title>Complete genome sequence of Pseudomonas sp. SNU WT1 isolated from rainbow trout.</title>
        <authorList>
            <person name="Oh W.T."/>
            <person name="Park S.C."/>
        </authorList>
    </citation>
    <scope>NUCLEOTIDE SEQUENCE [LARGE SCALE GENOMIC DNA]</scope>
    <source>
        <strain evidence="3 4">SNU WT1</strain>
    </source>
</reference>
<dbReference type="Gene3D" id="3.40.50.720">
    <property type="entry name" value="NAD(P)-binding Rossmann-like Domain"/>
    <property type="match status" value="1"/>
</dbReference>
<organism evidence="3 4">
    <name type="scientific">Pseudomonas tructae</name>
    <dbReference type="NCBI Taxonomy" id="2518644"/>
    <lineage>
        <taxon>Bacteria</taxon>
        <taxon>Pseudomonadati</taxon>
        <taxon>Pseudomonadota</taxon>
        <taxon>Gammaproteobacteria</taxon>
        <taxon>Pseudomonadales</taxon>
        <taxon>Pseudomonadaceae</taxon>
        <taxon>Pseudomonas</taxon>
    </lineage>
</organism>
<evidence type="ECO:0000256" key="1">
    <source>
        <dbReference type="ARBA" id="ARBA00023002"/>
    </source>
</evidence>
<gene>
    <name evidence="3" type="ORF">EXN22_21145</name>
</gene>
<dbReference type="Proteomes" id="UP000291130">
    <property type="component" value="Chromosome"/>
</dbReference>
<dbReference type="AlphaFoldDB" id="A0A411MMK1"/>
<dbReference type="SUPFAM" id="SSF51735">
    <property type="entry name" value="NAD(P)-binding Rossmann-fold domains"/>
    <property type="match status" value="1"/>
</dbReference>
<dbReference type="KEGG" id="ptk:EXN22_21145"/>
<feature type="domain" description="Pyrroline-5-carboxylate reductase catalytic N-terminal" evidence="2">
    <location>
        <begin position="2"/>
        <end position="89"/>
    </location>
</feature>
<dbReference type="EMBL" id="CP035952">
    <property type="protein sequence ID" value="QBF28069.1"/>
    <property type="molecule type" value="Genomic_DNA"/>
</dbReference>
<dbReference type="OrthoDB" id="1523398at2"/>
<sequence length="228" mass="24544">MRIGIIGAGFIGRAVAQLALAAGHEVMLSNSRGPQTMSSVRSGIAGCEVGNAEEAARFAELALVAIPFAHYHSVPARWLEGKIVMDANNYYPDRDGRFPALDRFETTTTRLLAEHLPGSRVVKVFNAILAQDLEKDARLRGAADRRALPIAGDDGEAKSVVSTLLDDLGYDAVDAGGLDDSWRFERAKPAYCIPFGVEGLKLALAQAEREIEVPEGAWRREATVSGPI</sequence>
<dbReference type="InterPro" id="IPR051267">
    <property type="entry name" value="STEAP_metalloreductase"/>
</dbReference>
<keyword evidence="4" id="KW-1185">Reference proteome</keyword>
<dbReference type="Pfam" id="PF03807">
    <property type="entry name" value="F420_oxidored"/>
    <property type="match status" value="1"/>
</dbReference>
<dbReference type="PANTHER" id="PTHR14239:SF10">
    <property type="entry name" value="REDUCTASE"/>
    <property type="match status" value="1"/>
</dbReference>
<accession>A0A411MMK1</accession>
<evidence type="ECO:0000313" key="3">
    <source>
        <dbReference type="EMBL" id="QBF28069.1"/>
    </source>
</evidence>
<keyword evidence="1" id="KW-0560">Oxidoreductase</keyword>
<dbReference type="RefSeq" id="WP_130265893.1">
    <property type="nucleotide sequence ID" value="NZ_CP035952.1"/>
</dbReference>
<proteinExistence type="predicted"/>